<dbReference type="InterPro" id="IPR014748">
    <property type="entry name" value="Enoyl-CoA_hydra_C"/>
</dbReference>
<reference evidence="7" key="1">
    <citation type="submission" date="2023-03" db="EMBL/GenBank/DDBJ databases">
        <title>Massive genome expansion in bonnet fungi (Mycena s.s.) driven by repeated elements and novel gene families across ecological guilds.</title>
        <authorList>
            <consortium name="Lawrence Berkeley National Laboratory"/>
            <person name="Harder C.B."/>
            <person name="Miyauchi S."/>
            <person name="Viragh M."/>
            <person name="Kuo A."/>
            <person name="Thoen E."/>
            <person name="Andreopoulos B."/>
            <person name="Lu D."/>
            <person name="Skrede I."/>
            <person name="Drula E."/>
            <person name="Henrissat B."/>
            <person name="Morin E."/>
            <person name="Kohler A."/>
            <person name="Barry K."/>
            <person name="LaButti K."/>
            <person name="Morin E."/>
            <person name="Salamov A."/>
            <person name="Lipzen A."/>
            <person name="Mereny Z."/>
            <person name="Hegedus B."/>
            <person name="Baldrian P."/>
            <person name="Stursova M."/>
            <person name="Weitz H."/>
            <person name="Taylor A."/>
            <person name="Grigoriev I.V."/>
            <person name="Nagy L.G."/>
            <person name="Martin F."/>
            <person name="Kauserud H."/>
        </authorList>
    </citation>
    <scope>NUCLEOTIDE SEQUENCE</scope>
    <source>
        <strain evidence="7">9144</strain>
    </source>
</reference>
<keyword evidence="3" id="KW-0223">Dioxygenase</keyword>
<keyword evidence="8" id="KW-1185">Reference proteome</keyword>
<evidence type="ECO:0000313" key="7">
    <source>
        <dbReference type="EMBL" id="KAJ7227384.1"/>
    </source>
</evidence>
<dbReference type="Gene3D" id="3.60.130.10">
    <property type="entry name" value="Clavaminate synthase-like"/>
    <property type="match status" value="1"/>
</dbReference>
<feature type="domain" description="TauD/TfdA-like" evidence="6">
    <location>
        <begin position="181"/>
        <end position="329"/>
    </location>
</feature>
<protein>
    <recommendedName>
        <fullName evidence="6">TauD/TfdA-like domain-containing protein</fullName>
    </recommendedName>
</protein>
<keyword evidence="5" id="KW-0408">Iron</keyword>
<evidence type="ECO:0000256" key="3">
    <source>
        <dbReference type="ARBA" id="ARBA00022964"/>
    </source>
</evidence>
<name>A0AAD7E458_9AGAR</name>
<comment type="caution">
    <text evidence="7">The sequence shown here is derived from an EMBL/GenBank/DDBJ whole genome shotgun (WGS) entry which is preliminary data.</text>
</comment>
<sequence length="389" mass="42818">MIVKNIGRGGNVGNVTDFRFVWAGAKLTFPFVRRGVVPEGTSLYDILPLAPPADSVPATTSYLLPRLLGHSRADSLLLTGDTFPADSPLIQGLYHKILPTREEVFPAALAFAQELAATTSQVSVAVTKGLIQHPGDSVEENHIYDSRGMRELAQSADGEEGIRSFKEKRAPKFTVPKVVTGPEVGGDTLWSSGQAAHANLQDILIFYYPPDTRSILPLSRRLTAFVALACMFGANQLRPSIRWCARTLRPDGRAYTLILASFTRRIVGVPKAESDVILSLIFHQISENPDFQVRFKWEKSSVAFWDTRVVTHSATFDFRPATRHALRATPHGERPTSVADYEKQTGKVAKDRQLEARGPCILCRLYGATRSIDITIDLTIFMGTLGVAQ</sequence>
<dbReference type="InterPro" id="IPR001753">
    <property type="entry name" value="Enoyl-CoA_hydra/iso"/>
</dbReference>
<organism evidence="7 8">
    <name type="scientific">Mycena pura</name>
    <dbReference type="NCBI Taxonomy" id="153505"/>
    <lineage>
        <taxon>Eukaryota</taxon>
        <taxon>Fungi</taxon>
        <taxon>Dikarya</taxon>
        <taxon>Basidiomycota</taxon>
        <taxon>Agaricomycotina</taxon>
        <taxon>Agaricomycetes</taxon>
        <taxon>Agaricomycetidae</taxon>
        <taxon>Agaricales</taxon>
        <taxon>Marasmiineae</taxon>
        <taxon>Mycenaceae</taxon>
        <taxon>Mycena</taxon>
    </lineage>
</organism>
<accession>A0AAD7E458</accession>
<dbReference type="SUPFAM" id="SSF51197">
    <property type="entry name" value="Clavaminate synthase-like"/>
    <property type="match status" value="1"/>
</dbReference>
<dbReference type="GO" id="GO:0016706">
    <property type="term" value="F:2-oxoglutarate-dependent dioxygenase activity"/>
    <property type="evidence" value="ECO:0007669"/>
    <property type="project" value="TreeGrafter"/>
</dbReference>
<dbReference type="PANTHER" id="PTHR30468">
    <property type="entry name" value="ALPHA-KETOGLUTARATE-DEPENDENT SULFONATE DIOXYGENASE"/>
    <property type="match status" value="1"/>
</dbReference>
<evidence type="ECO:0000256" key="5">
    <source>
        <dbReference type="ARBA" id="ARBA00023004"/>
    </source>
</evidence>
<evidence type="ECO:0000313" key="8">
    <source>
        <dbReference type="Proteomes" id="UP001219525"/>
    </source>
</evidence>
<dbReference type="AlphaFoldDB" id="A0AAD7E458"/>
<comment type="similarity">
    <text evidence="1">Belongs to the TfdA dioxygenase family.</text>
</comment>
<dbReference type="InterPro" id="IPR042098">
    <property type="entry name" value="TauD-like_sf"/>
</dbReference>
<dbReference type="Pfam" id="PF00378">
    <property type="entry name" value="ECH_1"/>
    <property type="match status" value="1"/>
</dbReference>
<keyword evidence="4" id="KW-0560">Oxidoreductase</keyword>
<dbReference type="GO" id="GO:0046872">
    <property type="term" value="F:metal ion binding"/>
    <property type="evidence" value="ECO:0007669"/>
    <property type="project" value="UniProtKB-KW"/>
</dbReference>
<dbReference type="InterPro" id="IPR051323">
    <property type="entry name" value="AtsK-like"/>
</dbReference>
<proteinExistence type="inferred from homology"/>
<dbReference type="GO" id="GO:0005737">
    <property type="term" value="C:cytoplasm"/>
    <property type="evidence" value="ECO:0007669"/>
    <property type="project" value="TreeGrafter"/>
</dbReference>
<gene>
    <name evidence="7" type="ORF">GGX14DRAFT_555937</name>
</gene>
<evidence type="ECO:0000256" key="4">
    <source>
        <dbReference type="ARBA" id="ARBA00023002"/>
    </source>
</evidence>
<keyword evidence="2" id="KW-0479">Metal-binding</keyword>
<dbReference type="InterPro" id="IPR003819">
    <property type="entry name" value="TauD/TfdA-like"/>
</dbReference>
<dbReference type="Gene3D" id="1.10.12.10">
    <property type="entry name" value="Lyase 2-enoyl-coa Hydratase, Chain A, domain 2"/>
    <property type="match status" value="1"/>
</dbReference>
<dbReference type="PANTHER" id="PTHR30468:SF31">
    <property type="entry name" value="ALPHA-KETOGLUTARATE-DEPENDENT SULFONATE DIOXYGENASE-RELATED"/>
    <property type="match status" value="1"/>
</dbReference>
<evidence type="ECO:0000256" key="2">
    <source>
        <dbReference type="ARBA" id="ARBA00022723"/>
    </source>
</evidence>
<dbReference type="SUPFAM" id="SSF52096">
    <property type="entry name" value="ClpP/crotonase"/>
    <property type="match status" value="1"/>
</dbReference>
<dbReference type="Proteomes" id="UP001219525">
    <property type="component" value="Unassembled WGS sequence"/>
</dbReference>
<dbReference type="Pfam" id="PF02668">
    <property type="entry name" value="TauD"/>
    <property type="match status" value="1"/>
</dbReference>
<dbReference type="InterPro" id="IPR029045">
    <property type="entry name" value="ClpP/crotonase-like_dom_sf"/>
</dbReference>
<evidence type="ECO:0000256" key="1">
    <source>
        <dbReference type="ARBA" id="ARBA00005896"/>
    </source>
</evidence>
<dbReference type="EMBL" id="JARJCW010000003">
    <property type="protein sequence ID" value="KAJ7227384.1"/>
    <property type="molecule type" value="Genomic_DNA"/>
</dbReference>
<evidence type="ECO:0000259" key="6">
    <source>
        <dbReference type="Pfam" id="PF02668"/>
    </source>
</evidence>
<dbReference type="Gene3D" id="3.90.226.10">
    <property type="entry name" value="2-enoyl-CoA Hydratase, Chain A, domain 1"/>
    <property type="match status" value="1"/>
</dbReference>